<dbReference type="GO" id="GO:0009279">
    <property type="term" value="C:cell outer membrane"/>
    <property type="evidence" value="ECO:0007669"/>
    <property type="project" value="UniProtKB-SubCell"/>
</dbReference>
<evidence type="ECO:0000313" key="4">
    <source>
        <dbReference type="EMBL" id="VFK69154.1"/>
    </source>
</evidence>
<dbReference type="Gene3D" id="2.40.170.20">
    <property type="entry name" value="TonB-dependent receptor, beta-barrel domain"/>
    <property type="match status" value="1"/>
</dbReference>
<protein>
    <submittedName>
        <fullName evidence="5">TonB dependent receptor</fullName>
    </submittedName>
</protein>
<dbReference type="EMBL" id="CAADGD010000303">
    <property type="protein sequence ID" value="VFK73817.1"/>
    <property type="molecule type" value="Genomic_DNA"/>
</dbReference>
<name>A0A451B6F1_9GAMM</name>
<dbReference type="InterPro" id="IPR036942">
    <property type="entry name" value="Beta-barrel_TonB_sf"/>
</dbReference>
<keyword evidence="3" id="KW-0998">Cell outer membrane</keyword>
<keyword evidence="2" id="KW-0472">Membrane</keyword>
<dbReference type="EMBL" id="CAADFZ010000321">
    <property type="protein sequence ID" value="VFK69154.1"/>
    <property type="molecule type" value="Genomic_DNA"/>
</dbReference>
<evidence type="ECO:0000256" key="1">
    <source>
        <dbReference type="ARBA" id="ARBA00004442"/>
    </source>
</evidence>
<accession>A0A451B6F1</accession>
<proteinExistence type="predicted"/>
<organism evidence="5">
    <name type="scientific">Candidatus Kentrum sp. UNK</name>
    <dbReference type="NCBI Taxonomy" id="2126344"/>
    <lineage>
        <taxon>Bacteria</taxon>
        <taxon>Pseudomonadati</taxon>
        <taxon>Pseudomonadota</taxon>
        <taxon>Gammaproteobacteria</taxon>
        <taxon>Candidatus Kentrum</taxon>
    </lineage>
</organism>
<reference evidence="5" key="1">
    <citation type="submission" date="2019-02" db="EMBL/GenBank/DDBJ databases">
        <authorList>
            <person name="Gruber-Vodicka R. H."/>
            <person name="Seah K. B. B."/>
        </authorList>
    </citation>
    <scope>NUCLEOTIDE SEQUENCE</scope>
    <source>
        <strain evidence="5">BECK_BY19</strain>
        <strain evidence="4">BECK_BY8</strain>
    </source>
</reference>
<evidence type="ECO:0000256" key="3">
    <source>
        <dbReference type="ARBA" id="ARBA00023237"/>
    </source>
</evidence>
<sequence>MDATLRVDAERRGKKYWHTDNAESQAPFNLYNARLTLEKGDFQVAFWGKNLTNEKHYTEYFDTNSVNNPPFGLDKSSDSGGLGQLRTFGVDVRYDF</sequence>
<gene>
    <name evidence="4" type="ORF">BECKUNK1418G_GA0071005_13212</name>
    <name evidence="5" type="ORF">BECKUNK1418H_GA0071006_13032</name>
</gene>
<evidence type="ECO:0000313" key="5">
    <source>
        <dbReference type="EMBL" id="VFK73817.1"/>
    </source>
</evidence>
<dbReference type="AlphaFoldDB" id="A0A451B6F1"/>
<dbReference type="SUPFAM" id="SSF56935">
    <property type="entry name" value="Porins"/>
    <property type="match status" value="1"/>
</dbReference>
<comment type="subcellular location">
    <subcellularLocation>
        <location evidence="1">Cell outer membrane</location>
    </subcellularLocation>
</comment>
<keyword evidence="5" id="KW-0675">Receptor</keyword>
<evidence type="ECO:0000256" key="2">
    <source>
        <dbReference type="ARBA" id="ARBA00023136"/>
    </source>
</evidence>